<dbReference type="Proteomes" id="UP000256514">
    <property type="component" value="Unassembled WGS sequence"/>
</dbReference>
<sequence length="162" mass="18776">MATKAKCIMKFTKNELLLQEDVHQQFGVGYLSKIDDKSALLKLQEGNLNNTKDIWFLQDNENHEFVLMPQGMLNTLLKRIKTIQEEKLFMKLEREIVAQMPIDFDDAMSVAQMYVESHRQSDGSLPALNVTSVVRDIKKQHPNLFFNLDEYILKQKQGVSDD</sequence>
<proteinExistence type="inferred from homology"/>
<dbReference type="OrthoDB" id="5324700at2"/>
<dbReference type="AlphaFoldDB" id="A0A3D8ITQ4"/>
<evidence type="ECO:0000256" key="1">
    <source>
        <dbReference type="HAMAP-Rule" id="MF_02110"/>
    </source>
</evidence>
<dbReference type="InterPro" id="IPR019724">
    <property type="entry name" value="UPF0763"/>
</dbReference>
<reference evidence="2 3" key="1">
    <citation type="submission" date="2018-04" db="EMBL/GenBank/DDBJ databases">
        <title>Novel Campyloabacter and Helicobacter Species and Strains.</title>
        <authorList>
            <person name="Mannion A.J."/>
            <person name="Shen Z."/>
            <person name="Fox J.G."/>
        </authorList>
    </citation>
    <scope>NUCLEOTIDE SEQUENCE [LARGE SCALE GENOMIC DNA]</scope>
    <source>
        <strain evidence="2 3">MIT 12-6600</strain>
    </source>
</reference>
<dbReference type="HAMAP" id="MF_02110">
    <property type="entry name" value="UPF0763"/>
    <property type="match status" value="1"/>
</dbReference>
<comment type="similarity">
    <text evidence="1">Belongs to the UPF0763 family.</text>
</comment>
<protein>
    <recommendedName>
        <fullName evidence="1">UPF0763 protein CQA54_00410</fullName>
    </recommendedName>
</protein>
<gene>
    <name evidence="2" type="ORF">CQA54_00410</name>
</gene>
<keyword evidence="3" id="KW-1185">Reference proteome</keyword>
<organism evidence="2 3">
    <name type="scientific">Helicobacter equorum</name>
    <dbReference type="NCBI Taxonomy" id="361872"/>
    <lineage>
        <taxon>Bacteria</taxon>
        <taxon>Pseudomonadati</taxon>
        <taxon>Campylobacterota</taxon>
        <taxon>Epsilonproteobacteria</taxon>
        <taxon>Campylobacterales</taxon>
        <taxon>Helicobacteraceae</taxon>
        <taxon>Helicobacter</taxon>
    </lineage>
</organism>
<dbReference type="Pfam" id="PF10788">
    <property type="entry name" value="DUF2603"/>
    <property type="match status" value="1"/>
</dbReference>
<name>A0A3D8ITQ4_9HELI</name>
<evidence type="ECO:0000313" key="3">
    <source>
        <dbReference type="Proteomes" id="UP000256514"/>
    </source>
</evidence>
<evidence type="ECO:0000313" key="2">
    <source>
        <dbReference type="EMBL" id="RDU68316.1"/>
    </source>
</evidence>
<comment type="caution">
    <text evidence="2">The sequence shown here is derived from an EMBL/GenBank/DDBJ whole genome shotgun (WGS) entry which is preliminary data.</text>
</comment>
<dbReference type="EMBL" id="NXLT01000001">
    <property type="protein sequence ID" value="RDU68316.1"/>
    <property type="molecule type" value="Genomic_DNA"/>
</dbReference>
<accession>A0A3D8ITQ4</accession>